<proteinExistence type="inferred from homology"/>
<dbReference type="InterPro" id="IPR006016">
    <property type="entry name" value="UspA"/>
</dbReference>
<gene>
    <name evidence="3" type="ORF">E2636_04360</name>
</gene>
<evidence type="ECO:0000256" key="1">
    <source>
        <dbReference type="ARBA" id="ARBA00008791"/>
    </source>
</evidence>
<dbReference type="Pfam" id="PF00582">
    <property type="entry name" value="Usp"/>
    <property type="match status" value="1"/>
</dbReference>
<dbReference type="KEGG" id="panc:E2636_04360"/>
<dbReference type="Gene3D" id="3.40.50.620">
    <property type="entry name" value="HUPs"/>
    <property type="match status" value="1"/>
</dbReference>
<keyword evidence="4" id="KW-1185">Reference proteome</keyword>
<sequence length="163" mass="17679">MFNKMIVGYDGSEGSQVALSRAVDVLRNRPNSELIIAYVNDYDENGDTSYSSEALGMAPILTDINNQGTSGQIDPNSPHHFAREYANKMTESIQLELNRHHVEAQIVVIDGHPATALSALAKKEKVDAIVVGNSGKSGFQKFFVGSVSEKIVKESPCTVIVVK</sequence>
<evidence type="ECO:0000259" key="2">
    <source>
        <dbReference type="Pfam" id="PF00582"/>
    </source>
</evidence>
<dbReference type="PANTHER" id="PTHR46268">
    <property type="entry name" value="STRESS RESPONSE PROTEIN NHAX"/>
    <property type="match status" value="1"/>
</dbReference>
<name>A0A4P6ZVR6_9BACL</name>
<dbReference type="CDD" id="cd00293">
    <property type="entry name" value="USP-like"/>
    <property type="match status" value="1"/>
</dbReference>
<comment type="similarity">
    <text evidence="1">Belongs to the universal stress protein A family.</text>
</comment>
<dbReference type="AlphaFoldDB" id="A0A4P6ZVR6"/>
<dbReference type="Proteomes" id="UP000294292">
    <property type="component" value="Chromosome"/>
</dbReference>
<dbReference type="PANTHER" id="PTHR46268:SF6">
    <property type="entry name" value="UNIVERSAL STRESS PROTEIN UP12"/>
    <property type="match status" value="1"/>
</dbReference>
<feature type="domain" description="UspA" evidence="2">
    <location>
        <begin position="1"/>
        <end position="163"/>
    </location>
</feature>
<dbReference type="RefSeq" id="WP_134209135.1">
    <property type="nucleotide sequence ID" value="NZ_CP038015.1"/>
</dbReference>
<dbReference type="InterPro" id="IPR014729">
    <property type="entry name" value="Rossmann-like_a/b/a_fold"/>
</dbReference>
<evidence type="ECO:0000313" key="3">
    <source>
        <dbReference type="EMBL" id="QBP40407.1"/>
    </source>
</evidence>
<accession>A0A4P6ZVR6</accession>
<dbReference type="OrthoDB" id="2426295at2"/>
<dbReference type="InterPro" id="IPR006015">
    <property type="entry name" value="Universal_stress_UspA"/>
</dbReference>
<evidence type="ECO:0000313" key="4">
    <source>
        <dbReference type="Proteomes" id="UP000294292"/>
    </source>
</evidence>
<dbReference type="SUPFAM" id="SSF52402">
    <property type="entry name" value="Adenine nucleotide alpha hydrolases-like"/>
    <property type="match status" value="1"/>
</dbReference>
<protein>
    <submittedName>
        <fullName evidence="3">Universal stress protein</fullName>
    </submittedName>
</protein>
<dbReference type="PRINTS" id="PR01438">
    <property type="entry name" value="UNVRSLSTRESS"/>
</dbReference>
<organism evidence="3 4">
    <name type="scientific">Paenisporosarcina antarctica</name>
    <dbReference type="NCBI Taxonomy" id="417367"/>
    <lineage>
        <taxon>Bacteria</taxon>
        <taxon>Bacillati</taxon>
        <taxon>Bacillota</taxon>
        <taxon>Bacilli</taxon>
        <taxon>Bacillales</taxon>
        <taxon>Caryophanaceae</taxon>
        <taxon>Paenisporosarcina</taxon>
    </lineage>
</organism>
<dbReference type="EMBL" id="CP038015">
    <property type="protein sequence ID" value="QBP40407.1"/>
    <property type="molecule type" value="Genomic_DNA"/>
</dbReference>
<reference evidence="3 4" key="1">
    <citation type="submission" date="2019-03" db="EMBL/GenBank/DDBJ databases">
        <title>Complete genome sequence of Paenisporosarcina antarctica CGMCC 1.6503T.</title>
        <authorList>
            <person name="Rong J.-C."/>
            <person name="Chi N.-Y."/>
            <person name="Zhang Q.-F."/>
        </authorList>
    </citation>
    <scope>NUCLEOTIDE SEQUENCE [LARGE SCALE GENOMIC DNA]</scope>
    <source>
        <strain evidence="3 4">CGMCC 1.6503</strain>
    </source>
</reference>